<name>A0ABW6BG90_9SPHI</name>
<dbReference type="Proteomes" id="UP001597525">
    <property type="component" value="Unassembled WGS sequence"/>
</dbReference>
<protein>
    <recommendedName>
        <fullName evidence="11 12">Galactokinase</fullName>
        <ecNumber evidence="11 12">2.7.1.6</ecNumber>
    </recommendedName>
    <alternativeName>
        <fullName evidence="11">Galactose kinase</fullName>
    </alternativeName>
</protein>
<keyword evidence="7 11" id="KW-0067">ATP-binding</keyword>
<evidence type="ECO:0000256" key="6">
    <source>
        <dbReference type="ARBA" id="ARBA00022777"/>
    </source>
</evidence>
<dbReference type="InterPro" id="IPR006206">
    <property type="entry name" value="Mevalonate/galactokinase"/>
</dbReference>
<dbReference type="SUPFAM" id="SSF55060">
    <property type="entry name" value="GHMP Kinase, C-terminal domain"/>
    <property type="match status" value="1"/>
</dbReference>
<evidence type="ECO:0000313" key="17">
    <source>
        <dbReference type="Proteomes" id="UP001597525"/>
    </source>
</evidence>
<comment type="caution">
    <text evidence="11">Lacks conserved residue(s) required for the propagation of feature annotation.</text>
</comment>
<feature type="binding site" evidence="11">
    <location>
        <begin position="121"/>
        <end position="127"/>
    </location>
    <ligand>
        <name>ATP</name>
        <dbReference type="ChEBI" id="CHEBI:30616"/>
    </ligand>
</feature>
<dbReference type="InterPro" id="IPR006204">
    <property type="entry name" value="GHMP_kinase_N_dom"/>
</dbReference>
<feature type="domain" description="GHMP kinase C-terminal" evidence="14">
    <location>
        <begin position="283"/>
        <end position="347"/>
    </location>
</feature>
<evidence type="ECO:0000256" key="12">
    <source>
        <dbReference type="NCBIfam" id="TIGR00131"/>
    </source>
</evidence>
<gene>
    <name evidence="11 16" type="primary">galK</name>
    <name evidence="16" type="ORF">ACFS7Y_05755</name>
</gene>
<dbReference type="PROSITE" id="PS00106">
    <property type="entry name" value="GALACTOKINASE"/>
    <property type="match status" value="1"/>
</dbReference>
<comment type="subcellular location">
    <subcellularLocation>
        <location evidence="11">Cytoplasm</location>
    </subcellularLocation>
</comment>
<dbReference type="PANTHER" id="PTHR10457:SF7">
    <property type="entry name" value="GALACTOKINASE-RELATED"/>
    <property type="match status" value="1"/>
</dbReference>
<evidence type="ECO:0000256" key="10">
    <source>
        <dbReference type="ARBA" id="ARBA00023277"/>
    </source>
</evidence>
<sequence>MISKEQLEQRYNDVFDSKPTHVVRSPGRINIIGEHTDYNEGFVLPTAIDKAIYVAVGKREDDLIRLYAEDFKAYFELALSDIKPVEEGWPNYILGVVNQLLERGLPVGGFNMYVDGDVPLGAGLSSSAALECAAGFALNVLFDLQLQRVDIAKIGQLAEHTYAGVKCGIMDQFASVMSKAGHVVKLDCRDLSFAYTPLELGDYAILLLNTNVKHSLASSAYNDRRESCEEGVRLVQAKYPAVNSLRDVSVAMLDELVQSVDADIYTKSRFVVEENQRLNDACAALERGDLEELGRQLFRAHEGLSKEYEVSCPELDFLVEYVREFPEVLGARMMGGGFGGCTINLVKKSFQDLLIERLTPIYQSKFGLDLTAIKVVPSNGTEILI</sequence>
<dbReference type="InterPro" id="IPR019539">
    <property type="entry name" value="GalKase_N"/>
</dbReference>
<dbReference type="InterPro" id="IPR036554">
    <property type="entry name" value="GHMP_kinase_C_sf"/>
</dbReference>
<keyword evidence="3 11" id="KW-0808">Transferase</keyword>
<evidence type="ECO:0000256" key="7">
    <source>
        <dbReference type="ARBA" id="ARBA00022840"/>
    </source>
</evidence>
<comment type="caution">
    <text evidence="16">The sequence shown here is derived from an EMBL/GenBank/DDBJ whole genome shotgun (WGS) entry which is preliminary data.</text>
</comment>
<dbReference type="RefSeq" id="WP_320182579.1">
    <property type="nucleotide sequence ID" value="NZ_CP138332.1"/>
</dbReference>
<accession>A0ABW6BG90</accession>
<comment type="function">
    <text evidence="11">Catalyzes the transfer of the gamma-phosphate of ATP to D-galactose to form alpha-D-galactose-1-phosphate (Gal-1-P).</text>
</comment>
<evidence type="ECO:0000256" key="2">
    <source>
        <dbReference type="ARBA" id="ARBA00022490"/>
    </source>
</evidence>
<evidence type="ECO:0000256" key="4">
    <source>
        <dbReference type="ARBA" id="ARBA00022723"/>
    </source>
</evidence>
<dbReference type="PRINTS" id="PR00473">
    <property type="entry name" value="GALCTOKINASE"/>
</dbReference>
<evidence type="ECO:0000256" key="9">
    <source>
        <dbReference type="ARBA" id="ARBA00023144"/>
    </source>
</evidence>
<feature type="binding site" evidence="11">
    <location>
        <begin position="34"/>
        <end position="37"/>
    </location>
    <ligand>
        <name>substrate</name>
    </ligand>
</feature>
<dbReference type="PRINTS" id="PR00959">
    <property type="entry name" value="MEVGALKINASE"/>
</dbReference>
<dbReference type="PANTHER" id="PTHR10457">
    <property type="entry name" value="MEVALONATE KINASE/GALACTOKINASE"/>
    <property type="match status" value="1"/>
</dbReference>
<keyword evidence="5 11" id="KW-0547">Nucleotide-binding</keyword>
<keyword evidence="8 11" id="KW-0460">Magnesium</keyword>
<dbReference type="InterPro" id="IPR006203">
    <property type="entry name" value="GHMP_knse_ATP-bd_CS"/>
</dbReference>
<organism evidence="16 17">
    <name type="scientific">Sphingobacterium bambusae</name>
    <dbReference type="NCBI Taxonomy" id="662858"/>
    <lineage>
        <taxon>Bacteria</taxon>
        <taxon>Pseudomonadati</taxon>
        <taxon>Bacteroidota</taxon>
        <taxon>Sphingobacteriia</taxon>
        <taxon>Sphingobacteriales</taxon>
        <taxon>Sphingobacteriaceae</taxon>
        <taxon>Sphingobacterium</taxon>
    </lineage>
</organism>
<dbReference type="InterPro" id="IPR019741">
    <property type="entry name" value="Galactokinase_CS"/>
</dbReference>
<proteinExistence type="inferred from homology"/>
<dbReference type="InterPro" id="IPR000705">
    <property type="entry name" value="Galactokinase"/>
</dbReference>
<keyword evidence="9 11" id="KW-0299">Galactose metabolism</keyword>
<dbReference type="InterPro" id="IPR013750">
    <property type="entry name" value="GHMP_kinase_C_dom"/>
</dbReference>
<dbReference type="Gene3D" id="3.30.230.10">
    <property type="match status" value="1"/>
</dbReference>
<dbReference type="Pfam" id="PF00288">
    <property type="entry name" value="GHMP_kinases_N"/>
    <property type="match status" value="1"/>
</dbReference>
<dbReference type="Pfam" id="PF08544">
    <property type="entry name" value="GHMP_kinases_C"/>
    <property type="match status" value="1"/>
</dbReference>
<feature type="binding site" evidence="11">
    <location>
        <position position="221"/>
    </location>
    <ligand>
        <name>substrate</name>
    </ligand>
</feature>
<evidence type="ECO:0000259" key="13">
    <source>
        <dbReference type="Pfam" id="PF00288"/>
    </source>
</evidence>
<feature type="binding site" evidence="11">
    <location>
        <position position="127"/>
    </location>
    <ligand>
        <name>Mg(2+)</name>
        <dbReference type="ChEBI" id="CHEBI:18420"/>
    </ligand>
</feature>
<evidence type="ECO:0000256" key="5">
    <source>
        <dbReference type="ARBA" id="ARBA00022741"/>
    </source>
</evidence>
<feature type="domain" description="GHMP kinase N-terminal" evidence="13">
    <location>
        <begin position="91"/>
        <end position="178"/>
    </location>
</feature>
<evidence type="ECO:0000259" key="14">
    <source>
        <dbReference type="Pfam" id="PF08544"/>
    </source>
</evidence>
<dbReference type="NCBIfam" id="TIGR00131">
    <property type="entry name" value="gal_kin"/>
    <property type="match status" value="1"/>
</dbReference>
<dbReference type="InterPro" id="IPR020568">
    <property type="entry name" value="Ribosomal_Su5_D2-typ_SF"/>
</dbReference>
<comment type="similarity">
    <text evidence="1 11">Belongs to the GHMP kinase family. GalK subfamily.</text>
</comment>
<comment type="pathway">
    <text evidence="11">Carbohydrate metabolism; galactose metabolism.</text>
</comment>
<dbReference type="InterPro" id="IPR014721">
    <property type="entry name" value="Ribsml_uS5_D2-typ_fold_subgr"/>
</dbReference>
<dbReference type="Gene3D" id="3.30.70.890">
    <property type="entry name" value="GHMP kinase, C-terminal domain"/>
    <property type="match status" value="1"/>
</dbReference>
<keyword evidence="17" id="KW-1185">Reference proteome</keyword>
<evidence type="ECO:0000256" key="11">
    <source>
        <dbReference type="HAMAP-Rule" id="MF_00246"/>
    </source>
</evidence>
<feature type="site" description="Transition state stabilizer" evidence="11">
    <location>
        <position position="28"/>
    </location>
</feature>
<feature type="domain" description="Galactokinase N-terminal" evidence="15">
    <location>
        <begin position="10"/>
        <end position="58"/>
    </location>
</feature>
<evidence type="ECO:0000259" key="15">
    <source>
        <dbReference type="Pfam" id="PF10509"/>
    </source>
</evidence>
<dbReference type="PROSITE" id="PS00627">
    <property type="entry name" value="GHMP_KINASES_ATP"/>
    <property type="match status" value="1"/>
</dbReference>
<keyword evidence="6 11" id="KW-0418">Kinase</keyword>
<dbReference type="Pfam" id="PF10509">
    <property type="entry name" value="GalKase_gal_bdg"/>
    <property type="match status" value="1"/>
</dbReference>
<reference evidence="17" key="1">
    <citation type="journal article" date="2019" name="Int. J. Syst. Evol. Microbiol.">
        <title>The Global Catalogue of Microorganisms (GCM) 10K type strain sequencing project: providing services to taxonomists for standard genome sequencing and annotation.</title>
        <authorList>
            <consortium name="The Broad Institute Genomics Platform"/>
            <consortium name="The Broad Institute Genome Sequencing Center for Infectious Disease"/>
            <person name="Wu L."/>
            <person name="Ma J."/>
        </authorList>
    </citation>
    <scope>NUCLEOTIDE SEQUENCE [LARGE SCALE GENOMIC DNA]</scope>
    <source>
        <strain evidence="17">KCTC 22814</strain>
    </source>
</reference>
<feature type="active site" description="Proton acceptor" evidence="11">
    <location>
        <position position="171"/>
    </location>
</feature>
<evidence type="ECO:0000256" key="8">
    <source>
        <dbReference type="ARBA" id="ARBA00022842"/>
    </source>
</evidence>
<dbReference type="GO" id="GO:0004335">
    <property type="term" value="F:galactokinase activity"/>
    <property type="evidence" value="ECO:0007669"/>
    <property type="project" value="UniProtKB-EC"/>
</dbReference>
<dbReference type="EMBL" id="JBHUPB010000004">
    <property type="protein sequence ID" value="MFD2966880.1"/>
    <property type="molecule type" value="Genomic_DNA"/>
</dbReference>
<dbReference type="SUPFAM" id="SSF54211">
    <property type="entry name" value="Ribosomal protein S5 domain 2-like"/>
    <property type="match status" value="1"/>
</dbReference>
<evidence type="ECO:0000313" key="16">
    <source>
        <dbReference type="EMBL" id="MFD2966880.1"/>
    </source>
</evidence>
<dbReference type="InterPro" id="IPR022963">
    <property type="entry name" value="Galactokinase_bac"/>
</dbReference>
<comment type="catalytic activity">
    <reaction evidence="11">
        <text>alpha-D-galactose + ATP = alpha-D-galactose 1-phosphate + ADP + H(+)</text>
        <dbReference type="Rhea" id="RHEA:13553"/>
        <dbReference type="ChEBI" id="CHEBI:15378"/>
        <dbReference type="ChEBI" id="CHEBI:28061"/>
        <dbReference type="ChEBI" id="CHEBI:30616"/>
        <dbReference type="ChEBI" id="CHEBI:58336"/>
        <dbReference type="ChEBI" id="CHEBI:456216"/>
        <dbReference type="EC" id="2.7.1.6"/>
    </reaction>
</comment>
<evidence type="ECO:0000256" key="3">
    <source>
        <dbReference type="ARBA" id="ARBA00022679"/>
    </source>
</evidence>
<dbReference type="EC" id="2.7.1.6" evidence="11 12"/>
<evidence type="ECO:0000256" key="1">
    <source>
        <dbReference type="ARBA" id="ARBA00006566"/>
    </source>
</evidence>
<feature type="binding site" evidence="11">
    <location>
        <position position="159"/>
    </location>
    <ligand>
        <name>Mg(2+)</name>
        <dbReference type="ChEBI" id="CHEBI:18420"/>
    </ligand>
</feature>
<dbReference type="HAMAP" id="MF_00246">
    <property type="entry name" value="Galactokinase"/>
    <property type="match status" value="1"/>
</dbReference>
<keyword evidence="4 11" id="KW-0479">Metal-binding</keyword>
<dbReference type="PIRSF" id="PIRSF000530">
    <property type="entry name" value="Galactokinase"/>
    <property type="match status" value="1"/>
</dbReference>
<keyword evidence="2 11" id="KW-0963">Cytoplasm</keyword>
<keyword evidence="10 11" id="KW-0119">Carbohydrate metabolism</keyword>